<feature type="non-terminal residue" evidence="1">
    <location>
        <position position="1"/>
    </location>
</feature>
<dbReference type="AlphaFoldDB" id="A0A1B6HQ07"/>
<dbReference type="EMBL" id="GECU01031021">
    <property type="protein sequence ID" value="JAS76685.1"/>
    <property type="molecule type" value="Transcribed_RNA"/>
</dbReference>
<sequence length="114" mass="13107">WSWWLWRVLELEEQEVMVELEDVEVMVEPEVLEPEVLELVVMEVVPELELAVTVEPELEVMEAPEVLVAMEALVVLLDPSFPSSHTKTIPILEMALTLGAMNLVMESRLRRKDI</sequence>
<proteinExistence type="predicted"/>
<protein>
    <submittedName>
        <fullName evidence="1">Uncharacterized protein</fullName>
    </submittedName>
</protein>
<reference evidence="1" key="1">
    <citation type="submission" date="2015-11" db="EMBL/GenBank/DDBJ databases">
        <title>De novo transcriptome assembly of four potential Pierce s Disease insect vectors from Arizona vineyards.</title>
        <authorList>
            <person name="Tassone E.E."/>
        </authorList>
    </citation>
    <scope>NUCLEOTIDE SEQUENCE</scope>
</reference>
<name>A0A1B6HQ07_9HEMI</name>
<organism evidence="1">
    <name type="scientific">Homalodisca liturata</name>
    <dbReference type="NCBI Taxonomy" id="320908"/>
    <lineage>
        <taxon>Eukaryota</taxon>
        <taxon>Metazoa</taxon>
        <taxon>Ecdysozoa</taxon>
        <taxon>Arthropoda</taxon>
        <taxon>Hexapoda</taxon>
        <taxon>Insecta</taxon>
        <taxon>Pterygota</taxon>
        <taxon>Neoptera</taxon>
        <taxon>Paraneoptera</taxon>
        <taxon>Hemiptera</taxon>
        <taxon>Auchenorrhyncha</taxon>
        <taxon>Membracoidea</taxon>
        <taxon>Cicadellidae</taxon>
        <taxon>Cicadellinae</taxon>
        <taxon>Proconiini</taxon>
        <taxon>Homalodisca</taxon>
    </lineage>
</organism>
<accession>A0A1B6HQ07</accession>
<evidence type="ECO:0000313" key="1">
    <source>
        <dbReference type="EMBL" id="JAS76685.1"/>
    </source>
</evidence>
<gene>
    <name evidence="1" type="ORF">g.2745</name>
</gene>